<dbReference type="OrthoDB" id="10510370at2759"/>
<feature type="region of interest" description="Disordered" evidence="1">
    <location>
        <begin position="180"/>
        <end position="292"/>
    </location>
</feature>
<evidence type="ECO:0000256" key="1">
    <source>
        <dbReference type="SAM" id="MobiDB-lite"/>
    </source>
</evidence>
<keyword evidence="3" id="KW-1185">Reference proteome</keyword>
<evidence type="ECO:0000313" key="2">
    <source>
        <dbReference type="EMBL" id="KAF4341082.1"/>
    </source>
</evidence>
<gene>
    <name evidence="2" type="ORF">FBEOM_4952</name>
</gene>
<evidence type="ECO:0000313" key="3">
    <source>
        <dbReference type="Proteomes" id="UP000730481"/>
    </source>
</evidence>
<comment type="caution">
    <text evidence="2">The sequence shown here is derived from an EMBL/GenBank/DDBJ whole genome shotgun (WGS) entry which is preliminary data.</text>
</comment>
<reference evidence="2" key="1">
    <citation type="journal article" date="2017" name="Mycologia">
        <title>Fusarium algeriense, sp. nov., a novel toxigenic crown rot pathogen of durum wheat from Algeria is nested in the Fusarium burgessii species complex.</title>
        <authorList>
            <person name="Laraba I."/>
            <person name="Keddad A."/>
            <person name="Boureghda H."/>
            <person name="Abdallah N."/>
            <person name="Vaughan M.M."/>
            <person name="Proctor R.H."/>
            <person name="Busman M."/>
            <person name="O'Donnell K."/>
        </authorList>
    </citation>
    <scope>NUCLEOTIDE SEQUENCE</scope>
    <source>
        <strain evidence="2">NRRL 25174</strain>
    </source>
</reference>
<organism evidence="2 3">
    <name type="scientific">Fusarium beomiforme</name>
    <dbReference type="NCBI Taxonomy" id="44412"/>
    <lineage>
        <taxon>Eukaryota</taxon>
        <taxon>Fungi</taxon>
        <taxon>Dikarya</taxon>
        <taxon>Ascomycota</taxon>
        <taxon>Pezizomycotina</taxon>
        <taxon>Sordariomycetes</taxon>
        <taxon>Hypocreomycetidae</taxon>
        <taxon>Hypocreales</taxon>
        <taxon>Nectriaceae</taxon>
        <taxon>Fusarium</taxon>
        <taxon>Fusarium burgessii species complex</taxon>
    </lineage>
</organism>
<accession>A0A9P5DXK6</accession>
<reference evidence="2" key="2">
    <citation type="submission" date="2020-02" db="EMBL/GenBank/DDBJ databases">
        <title>Identification and distribution of gene clusters putatively required for synthesis of sphingolipid metabolism inhibitors in phylogenetically diverse species of the filamentous fungus Fusarium.</title>
        <authorList>
            <person name="Kim H.-S."/>
            <person name="Busman M."/>
            <person name="Brown D.W."/>
            <person name="Divon H."/>
            <person name="Uhlig S."/>
            <person name="Proctor R.H."/>
        </authorList>
    </citation>
    <scope>NUCLEOTIDE SEQUENCE</scope>
    <source>
        <strain evidence="2">NRRL 25174</strain>
    </source>
</reference>
<proteinExistence type="predicted"/>
<feature type="region of interest" description="Disordered" evidence="1">
    <location>
        <begin position="117"/>
        <end position="147"/>
    </location>
</feature>
<feature type="compositionally biased region" description="Low complexity" evidence="1">
    <location>
        <begin position="182"/>
        <end position="200"/>
    </location>
</feature>
<dbReference type="AlphaFoldDB" id="A0A9P5DXK6"/>
<protein>
    <submittedName>
        <fullName evidence="2">Uncharacterized protein</fullName>
    </submittedName>
</protein>
<dbReference type="EMBL" id="PVQB02000205">
    <property type="protein sequence ID" value="KAF4341082.1"/>
    <property type="molecule type" value="Genomic_DNA"/>
</dbReference>
<feature type="compositionally biased region" description="Polar residues" evidence="1">
    <location>
        <begin position="278"/>
        <end position="291"/>
    </location>
</feature>
<name>A0A9P5DXK6_9HYPO</name>
<sequence>MDEAINTKQAADPSQEHLDAWGTFEHLKHDTLQLNRKPEEPHQGTNSHSMAAVYPSSTAYPPAFESSGTAIPLALDTAGHLLKRGYGLEQCCSLSSRNCLPVPGIGFPNNRHIHMPSGKRTSRASNPVDSSPSRCSPCGPHLNASGKRLPLGTTYPSVYIGYDSAKDTVCKSPGVESYQLTPLPSSNHKSSSPSPISSAPIHQEFSRAKNTGPYAADSRKRTRNLDRRVEQSGIYRAKEAKSAASSKDRVKTDGSKKPDHSSFGVSTLDDMGEDPGSNFDSGSEVANTPCSFSDDEEFGGLLHDIEVAADGHGETNHSWML</sequence>
<dbReference type="Proteomes" id="UP000730481">
    <property type="component" value="Unassembled WGS sequence"/>
</dbReference>
<feature type="compositionally biased region" description="Polar residues" evidence="1">
    <location>
        <begin position="123"/>
        <end position="134"/>
    </location>
</feature>
<feature type="compositionally biased region" description="Basic and acidic residues" evidence="1">
    <location>
        <begin position="217"/>
        <end position="260"/>
    </location>
</feature>